<dbReference type="InterPro" id="IPR001708">
    <property type="entry name" value="YidC/ALB3/OXA1/COX18"/>
</dbReference>
<keyword evidence="8 12" id="KW-0472">Membrane</keyword>
<keyword evidence="2 12" id="KW-0813">Transport</keyword>
<dbReference type="HAMAP" id="MF_01811">
    <property type="entry name" value="YidC_type2"/>
    <property type="match status" value="1"/>
</dbReference>
<dbReference type="EMBL" id="JAEOAH010000006">
    <property type="protein sequence ID" value="MBK3494718.1"/>
    <property type="molecule type" value="Genomic_DNA"/>
</dbReference>
<feature type="transmembrane region" description="Helical" evidence="12">
    <location>
        <begin position="205"/>
        <end position="221"/>
    </location>
</feature>
<dbReference type="InterPro" id="IPR047196">
    <property type="entry name" value="YidC_ALB_C"/>
</dbReference>
<keyword evidence="15" id="KW-1185">Reference proteome</keyword>
<dbReference type="RefSeq" id="WP_200748523.1">
    <property type="nucleotide sequence ID" value="NZ_JAEOAH010000006.1"/>
</dbReference>
<evidence type="ECO:0000256" key="4">
    <source>
        <dbReference type="ARBA" id="ARBA00022692"/>
    </source>
</evidence>
<evidence type="ECO:0000256" key="10">
    <source>
        <dbReference type="ARBA" id="ARBA00023186"/>
    </source>
</evidence>
<comment type="function">
    <text evidence="12">Required for the insertion and/or proper folding and/or complex formation of integral membrane proteins into the membrane. Involved in integration of membrane proteins that insert both dependently and independently of the Sec translocase complex, as well as at least some lipoproteins.</text>
</comment>
<dbReference type="Proteomes" id="UP000618943">
    <property type="component" value="Unassembled WGS sequence"/>
</dbReference>
<keyword evidence="9" id="KW-0564">Palmitate</keyword>
<dbReference type="PRINTS" id="PR00701">
    <property type="entry name" value="60KDINNERMP"/>
</dbReference>
<organism evidence="14 15">
    <name type="scientific">Viridibacillus soli</name>
    <dbReference type="NCBI Taxonomy" id="2798301"/>
    <lineage>
        <taxon>Bacteria</taxon>
        <taxon>Bacillati</taxon>
        <taxon>Bacillota</taxon>
        <taxon>Bacilli</taxon>
        <taxon>Bacillales</taxon>
        <taxon>Caryophanaceae</taxon>
        <taxon>Viridibacillus</taxon>
    </lineage>
</organism>
<evidence type="ECO:0000256" key="1">
    <source>
        <dbReference type="ARBA" id="ARBA00004651"/>
    </source>
</evidence>
<evidence type="ECO:0000256" key="5">
    <source>
        <dbReference type="ARBA" id="ARBA00022729"/>
    </source>
</evidence>
<dbReference type="CDD" id="cd20070">
    <property type="entry name" value="5TM_YidC_Alb3"/>
    <property type="match status" value="1"/>
</dbReference>
<evidence type="ECO:0000256" key="7">
    <source>
        <dbReference type="ARBA" id="ARBA00022989"/>
    </source>
</evidence>
<name>A0ABS1H6R3_9BACL</name>
<dbReference type="Pfam" id="PF02096">
    <property type="entry name" value="60KD_IMP"/>
    <property type="match status" value="1"/>
</dbReference>
<sequence length="252" mass="28590">MKKYFGWSTYLLIALFVLTGCASNEKGAKDLGFFHEHFVIPFMDGIHFLAHHLNGSYGLAIVAITLIIRLLLLPLMLKNYKGQKMMQLKMAKVKPEMDALQKKANASTNQEEQMKYQQEIFSLYKKSDISIMNLGCLPLLIQMPILMALYLAIRGDQLIATQNFLWFNLGTPDLIMTLLAGALYFLQSQSSLKGMNGEQQKQMRIMGLLSPIMIMIFSFSSPSVLPLYWAVGALVLILQQFISHNYIKIPDK</sequence>
<dbReference type="InterPro" id="IPR028055">
    <property type="entry name" value="YidC/Oxa/ALB_C"/>
</dbReference>
<comment type="subcellular location">
    <subcellularLocation>
        <location evidence="1 12">Cell membrane</location>
        <topology evidence="1 12">Multi-pass membrane protein</topology>
    </subcellularLocation>
</comment>
<evidence type="ECO:0000256" key="9">
    <source>
        <dbReference type="ARBA" id="ARBA00023139"/>
    </source>
</evidence>
<keyword evidence="7 12" id="KW-1133">Transmembrane helix</keyword>
<evidence type="ECO:0000256" key="11">
    <source>
        <dbReference type="ARBA" id="ARBA00023288"/>
    </source>
</evidence>
<evidence type="ECO:0000259" key="13">
    <source>
        <dbReference type="Pfam" id="PF02096"/>
    </source>
</evidence>
<reference evidence="14 15" key="1">
    <citation type="submission" date="2020-12" db="EMBL/GenBank/DDBJ databases">
        <title>YIM B01967 draft genome.</title>
        <authorList>
            <person name="Yan X."/>
        </authorList>
    </citation>
    <scope>NUCLEOTIDE SEQUENCE [LARGE SCALE GENOMIC DNA]</scope>
    <source>
        <strain evidence="14 15">YIM B01967</strain>
    </source>
</reference>
<feature type="domain" description="Membrane insertase YidC/Oxa/ALB C-terminal" evidence="13">
    <location>
        <begin position="57"/>
        <end position="243"/>
    </location>
</feature>
<evidence type="ECO:0000313" key="15">
    <source>
        <dbReference type="Proteomes" id="UP000618943"/>
    </source>
</evidence>
<feature type="transmembrane region" description="Helical" evidence="12">
    <location>
        <begin position="57"/>
        <end position="77"/>
    </location>
</feature>
<keyword evidence="6 12" id="KW-0653">Protein transport</keyword>
<comment type="caution">
    <text evidence="14">The sequence shown here is derived from an EMBL/GenBank/DDBJ whole genome shotgun (WGS) entry which is preliminary data.</text>
</comment>
<accession>A0ABS1H6R3</accession>
<keyword evidence="5 12" id="KW-0732">Signal</keyword>
<keyword evidence="11 12" id="KW-0449">Lipoprotein</keyword>
<feature type="transmembrane region" description="Helical" evidence="12">
    <location>
        <begin position="131"/>
        <end position="153"/>
    </location>
</feature>
<evidence type="ECO:0000256" key="12">
    <source>
        <dbReference type="HAMAP-Rule" id="MF_01811"/>
    </source>
</evidence>
<feature type="transmembrane region" description="Helical" evidence="12">
    <location>
        <begin position="165"/>
        <end position="185"/>
    </location>
</feature>
<dbReference type="InterPro" id="IPR023060">
    <property type="entry name" value="YidC/YidC1/YidC2_Firmicutes"/>
</dbReference>
<dbReference type="PANTHER" id="PTHR12428:SF65">
    <property type="entry name" value="CYTOCHROME C OXIDASE ASSEMBLY PROTEIN COX18, MITOCHONDRIAL"/>
    <property type="match status" value="1"/>
</dbReference>
<proteinExistence type="inferred from homology"/>
<evidence type="ECO:0000256" key="3">
    <source>
        <dbReference type="ARBA" id="ARBA00022475"/>
    </source>
</evidence>
<keyword evidence="4 12" id="KW-0812">Transmembrane</keyword>
<comment type="similarity">
    <text evidence="12">Belongs to the OXA1/ALB3/YidC family. Type 2 subfamily.</text>
</comment>
<keyword evidence="3 12" id="KW-1003">Cell membrane</keyword>
<evidence type="ECO:0000256" key="6">
    <source>
        <dbReference type="ARBA" id="ARBA00022927"/>
    </source>
</evidence>
<dbReference type="PROSITE" id="PS51257">
    <property type="entry name" value="PROKAR_LIPOPROTEIN"/>
    <property type="match status" value="1"/>
</dbReference>
<protein>
    <recommendedName>
        <fullName evidence="12">Membrane protein insertase YidC</fullName>
    </recommendedName>
    <alternativeName>
        <fullName evidence="12">Foldase YidC</fullName>
    </alternativeName>
    <alternativeName>
        <fullName evidence="12">Membrane integrase YidC</fullName>
    </alternativeName>
    <alternativeName>
        <fullName evidence="12">Membrane protein YidC</fullName>
    </alternativeName>
</protein>
<dbReference type="PANTHER" id="PTHR12428">
    <property type="entry name" value="OXA1"/>
    <property type="match status" value="1"/>
</dbReference>
<evidence type="ECO:0000256" key="2">
    <source>
        <dbReference type="ARBA" id="ARBA00022448"/>
    </source>
</evidence>
<gene>
    <name evidence="12 14" type="primary">yidC</name>
    <name evidence="14" type="ORF">JFL43_07570</name>
</gene>
<evidence type="ECO:0000256" key="8">
    <source>
        <dbReference type="ARBA" id="ARBA00023136"/>
    </source>
</evidence>
<keyword evidence="10 12" id="KW-0143">Chaperone</keyword>
<dbReference type="NCBIfam" id="TIGR03592">
    <property type="entry name" value="yidC_oxa1_cterm"/>
    <property type="match status" value="1"/>
</dbReference>
<evidence type="ECO:0000313" key="14">
    <source>
        <dbReference type="EMBL" id="MBK3494718.1"/>
    </source>
</evidence>